<comment type="caution">
    <text evidence="1">The sequence shown here is derived from an EMBL/GenBank/DDBJ whole genome shotgun (WGS) entry which is preliminary data.</text>
</comment>
<sequence length="139" mass="15687">MLKRLFALTVFGLVTMTAGCGTLVERGTSSKIYHDSDYYPGVKYDWNLLTLEGQGSYDPIPTLCYLSIVCPFITLVSMPVDLAVDTLMLYSDHKSKLIEDRKLNAYLRGKYCLDGKVKDEPELKLRNVDVGFCQGIKEF</sequence>
<evidence type="ECO:0000313" key="2">
    <source>
        <dbReference type="Proteomes" id="UP000304941"/>
    </source>
</evidence>
<reference evidence="1 2" key="1">
    <citation type="submission" date="2019-05" db="EMBL/GenBank/DDBJ databases">
        <title>Pseudomonas edaphica sp. nov., isolated from rhizospheric soil of Cistus ladanifer L. in Spain.</title>
        <authorList>
            <person name="Peix A."/>
        </authorList>
    </citation>
    <scope>NUCLEOTIDE SEQUENCE [LARGE SCALE GENOMIC DNA]</scope>
    <source>
        <strain evidence="1 2">RD25</strain>
    </source>
</reference>
<dbReference type="Proteomes" id="UP000304941">
    <property type="component" value="Unassembled WGS sequence"/>
</dbReference>
<keyword evidence="1" id="KW-0449">Lipoprotein</keyword>
<proteinExistence type="predicted"/>
<accession>A0ABY2U4H4</accession>
<protein>
    <submittedName>
        <fullName evidence="1">YceK/YidQ family lipoprotein</fullName>
    </submittedName>
</protein>
<name>A0ABY2U4H4_9PSED</name>
<organism evidence="1 2">
    <name type="scientific">Pseudomonas edaphica</name>
    <dbReference type="NCBI Taxonomy" id="2006980"/>
    <lineage>
        <taxon>Bacteria</taxon>
        <taxon>Pseudomonadati</taxon>
        <taxon>Pseudomonadota</taxon>
        <taxon>Gammaproteobacteria</taxon>
        <taxon>Pseudomonadales</taxon>
        <taxon>Pseudomonadaceae</taxon>
        <taxon>Pseudomonas</taxon>
    </lineage>
</organism>
<keyword evidence="2" id="KW-1185">Reference proteome</keyword>
<evidence type="ECO:0000313" key="1">
    <source>
        <dbReference type="EMBL" id="TLG90561.1"/>
    </source>
</evidence>
<dbReference type="EMBL" id="VBVZ01000246">
    <property type="protein sequence ID" value="TLG90561.1"/>
    <property type="molecule type" value="Genomic_DNA"/>
</dbReference>
<gene>
    <name evidence="1" type="ORF">FEM54_17100</name>
</gene>
<dbReference type="PROSITE" id="PS51257">
    <property type="entry name" value="PROKAR_LIPOPROTEIN"/>
    <property type="match status" value="1"/>
</dbReference>